<dbReference type="Pfam" id="PF00656">
    <property type="entry name" value="Peptidase_C14"/>
    <property type="match status" value="1"/>
</dbReference>
<dbReference type="InterPro" id="IPR011600">
    <property type="entry name" value="Pept_C14_caspase"/>
</dbReference>
<gene>
    <name evidence="3" type="ORF">B0T21DRAFT_172238</name>
</gene>
<protein>
    <submittedName>
        <fullName evidence="3">Caspase domain-containing protein</fullName>
    </submittedName>
</protein>
<dbReference type="Proteomes" id="UP001172159">
    <property type="component" value="Unassembled WGS sequence"/>
</dbReference>
<reference evidence="3" key="1">
    <citation type="submission" date="2023-06" db="EMBL/GenBank/DDBJ databases">
        <title>Genome-scale phylogeny and comparative genomics of the fungal order Sordariales.</title>
        <authorList>
            <consortium name="Lawrence Berkeley National Laboratory"/>
            <person name="Hensen N."/>
            <person name="Bonometti L."/>
            <person name="Westerberg I."/>
            <person name="Brannstrom I.O."/>
            <person name="Guillou S."/>
            <person name="Cros-Aarteil S."/>
            <person name="Calhoun S."/>
            <person name="Haridas S."/>
            <person name="Kuo A."/>
            <person name="Mondo S."/>
            <person name="Pangilinan J."/>
            <person name="Riley R."/>
            <person name="Labutti K."/>
            <person name="Andreopoulos B."/>
            <person name="Lipzen A."/>
            <person name="Chen C."/>
            <person name="Yanf M."/>
            <person name="Daum C."/>
            <person name="Ng V."/>
            <person name="Clum A."/>
            <person name="Steindorff A."/>
            <person name="Ohm R."/>
            <person name="Martin F."/>
            <person name="Silar P."/>
            <person name="Natvig D."/>
            <person name="Lalanne C."/>
            <person name="Gautier V."/>
            <person name="Ament-Velasquez S.L."/>
            <person name="Kruys A."/>
            <person name="Hutchinson M.I."/>
            <person name="Powell A.J."/>
            <person name="Barry K."/>
            <person name="Miller A.N."/>
            <person name="Grigoriev I.V."/>
            <person name="Debuchy R."/>
            <person name="Gladieux P."/>
            <person name="Thoren M.H."/>
            <person name="Johannesson H."/>
        </authorList>
    </citation>
    <scope>NUCLEOTIDE SEQUENCE</scope>
    <source>
        <strain evidence="3">CBS 540.89</strain>
    </source>
</reference>
<evidence type="ECO:0000313" key="4">
    <source>
        <dbReference type="Proteomes" id="UP001172159"/>
    </source>
</evidence>
<dbReference type="PANTHER" id="PTHR48104:SF30">
    <property type="entry name" value="METACASPASE-1"/>
    <property type="match status" value="1"/>
</dbReference>
<dbReference type="GO" id="GO:0006508">
    <property type="term" value="P:proteolysis"/>
    <property type="evidence" value="ECO:0007669"/>
    <property type="project" value="InterPro"/>
</dbReference>
<evidence type="ECO:0000256" key="1">
    <source>
        <dbReference type="ARBA" id="ARBA00009005"/>
    </source>
</evidence>
<organism evidence="3 4">
    <name type="scientific">Apiosordaria backusii</name>
    <dbReference type="NCBI Taxonomy" id="314023"/>
    <lineage>
        <taxon>Eukaryota</taxon>
        <taxon>Fungi</taxon>
        <taxon>Dikarya</taxon>
        <taxon>Ascomycota</taxon>
        <taxon>Pezizomycotina</taxon>
        <taxon>Sordariomycetes</taxon>
        <taxon>Sordariomycetidae</taxon>
        <taxon>Sordariales</taxon>
        <taxon>Lasiosphaeriaceae</taxon>
        <taxon>Apiosordaria</taxon>
    </lineage>
</organism>
<dbReference type="AlphaFoldDB" id="A0AA40BKN2"/>
<dbReference type="PANTHER" id="PTHR48104">
    <property type="entry name" value="METACASPASE-4"/>
    <property type="match status" value="1"/>
</dbReference>
<proteinExistence type="inferred from homology"/>
<comment type="caution">
    <text evidence="3">The sequence shown here is derived from an EMBL/GenBank/DDBJ whole genome shotgun (WGS) entry which is preliminary data.</text>
</comment>
<dbReference type="GO" id="GO:0005737">
    <property type="term" value="C:cytoplasm"/>
    <property type="evidence" value="ECO:0007669"/>
    <property type="project" value="TreeGrafter"/>
</dbReference>
<dbReference type="GO" id="GO:0004197">
    <property type="term" value="F:cysteine-type endopeptidase activity"/>
    <property type="evidence" value="ECO:0007669"/>
    <property type="project" value="InterPro"/>
</dbReference>
<name>A0AA40BKN2_9PEZI</name>
<feature type="domain" description="Peptidase C14 caspase" evidence="2">
    <location>
        <begin position="27"/>
        <end position="268"/>
    </location>
</feature>
<dbReference type="Gene3D" id="3.40.50.1460">
    <property type="match status" value="1"/>
</dbReference>
<evidence type="ECO:0000313" key="3">
    <source>
        <dbReference type="EMBL" id="KAK0735984.1"/>
    </source>
</evidence>
<comment type="similarity">
    <text evidence="1">Belongs to the peptidase C14B family.</text>
</comment>
<dbReference type="EMBL" id="JAUKTV010000006">
    <property type="protein sequence ID" value="KAK0735984.1"/>
    <property type="molecule type" value="Genomic_DNA"/>
</dbReference>
<sequence length="430" mass="47154">MGAPLCGDYYFEGTARNSNGKSLKFPNLGGCVQDVNDMYDYLISAGLSPSNIARLTATCGEGWPVENEEFWPTHRNVVRELNRITDAAAPGDLVYIHYSGHGICRDATPPDTDSMMGMALVMTDVLRGGSYLTGKQLGSCIRTMVQKNLRVTLALDSCYSGRAIRGPEFTPEITPRTVPQQYDDTLLESDTEADAAVDRINIASGQRDPGSIRKNWLSNPTGCTVLAACGPQKVAGEGRFSDSISKNGVLTYSILNLLREWRGNTLPSHARMIQHAKILVRRIPVRQSPRLLGDGNYEFFGAFTYVKRPSCHVIAIRDSEINLDVGSVQGVAVGALYDIFPRGFDSNLEEGGLRLQAKVASISLFQSTAVLLPRGFIADNGREWFAVLRQWALPNTSKVKFVTTDQTLHTKLKAKLEKYPGLELIEGVTS</sequence>
<keyword evidence="4" id="KW-1185">Reference proteome</keyword>
<evidence type="ECO:0000259" key="2">
    <source>
        <dbReference type="Pfam" id="PF00656"/>
    </source>
</evidence>
<accession>A0AA40BKN2</accession>
<dbReference type="InterPro" id="IPR050452">
    <property type="entry name" value="Metacaspase"/>
</dbReference>